<dbReference type="RefSeq" id="WP_143089820.1">
    <property type="nucleotide sequence ID" value="NZ_FOLG01000002.1"/>
</dbReference>
<dbReference type="EMBL" id="FOLG01000002">
    <property type="protein sequence ID" value="SFC03045.1"/>
    <property type="molecule type" value="Genomic_DNA"/>
</dbReference>
<dbReference type="Proteomes" id="UP000198728">
    <property type="component" value="Unassembled WGS sequence"/>
</dbReference>
<feature type="region of interest" description="Disordered" evidence="1">
    <location>
        <begin position="21"/>
        <end position="66"/>
    </location>
</feature>
<proteinExistence type="predicted"/>
<reference evidence="2 3" key="1">
    <citation type="submission" date="2016-10" db="EMBL/GenBank/DDBJ databases">
        <authorList>
            <person name="de Groot N.N."/>
        </authorList>
    </citation>
    <scope>NUCLEOTIDE SEQUENCE [LARGE SCALE GENOMIC DNA]</scope>
    <source>
        <strain evidence="2 3">DSM 19548</strain>
    </source>
</reference>
<name>A0A1I1FUR2_9RHOB</name>
<protein>
    <submittedName>
        <fullName evidence="2">Uncharacterized protein</fullName>
    </submittedName>
</protein>
<evidence type="ECO:0000313" key="3">
    <source>
        <dbReference type="Proteomes" id="UP000198728"/>
    </source>
</evidence>
<gene>
    <name evidence="2" type="ORF">SAMN04488094_102294</name>
</gene>
<evidence type="ECO:0000313" key="2">
    <source>
        <dbReference type="EMBL" id="SFC03045.1"/>
    </source>
</evidence>
<dbReference type="AlphaFoldDB" id="A0A1I1FUR2"/>
<organism evidence="2 3">
    <name type="scientific">Tropicimonas isoalkanivorans</name>
    <dbReference type="NCBI Taxonomy" id="441112"/>
    <lineage>
        <taxon>Bacteria</taxon>
        <taxon>Pseudomonadati</taxon>
        <taxon>Pseudomonadota</taxon>
        <taxon>Alphaproteobacteria</taxon>
        <taxon>Rhodobacterales</taxon>
        <taxon>Roseobacteraceae</taxon>
        <taxon>Tropicimonas</taxon>
    </lineage>
</organism>
<sequence length="66" mass="7450">MTRRLSPYPGVADLLFPGVSAANAHRPARRMQDIPEPEQKRRRGWVPLRRGLEPSGEPFSSPRRGS</sequence>
<evidence type="ECO:0000256" key="1">
    <source>
        <dbReference type="SAM" id="MobiDB-lite"/>
    </source>
</evidence>
<keyword evidence="3" id="KW-1185">Reference proteome</keyword>
<feature type="compositionally biased region" description="Basic and acidic residues" evidence="1">
    <location>
        <begin position="30"/>
        <end position="39"/>
    </location>
</feature>
<accession>A0A1I1FUR2</accession>